<proteinExistence type="predicted"/>
<dbReference type="GO" id="GO:0005886">
    <property type="term" value="C:plasma membrane"/>
    <property type="evidence" value="ECO:0007669"/>
    <property type="project" value="TreeGrafter"/>
</dbReference>
<dbReference type="EMBL" id="CAJPVJ010000173">
    <property type="protein sequence ID" value="CAG2161601.1"/>
    <property type="molecule type" value="Genomic_DNA"/>
</dbReference>
<dbReference type="OrthoDB" id="6411086at2759"/>
<dbReference type="Proteomes" id="UP000728032">
    <property type="component" value="Unassembled WGS sequence"/>
</dbReference>
<keyword evidence="2" id="KW-0547">Nucleotide-binding</keyword>
<reference evidence="4" key="1">
    <citation type="submission" date="2020-11" db="EMBL/GenBank/DDBJ databases">
        <authorList>
            <person name="Tran Van P."/>
        </authorList>
    </citation>
    <scope>NUCLEOTIDE SEQUENCE</scope>
</reference>
<keyword evidence="3" id="KW-0067">ATP-binding</keyword>
<dbReference type="PANTHER" id="PTHR45772">
    <property type="entry name" value="CONSERVED COMPONENT OF ABC TRANSPORTER FOR NATURAL AMINO ACIDS-RELATED"/>
    <property type="match status" value="1"/>
</dbReference>
<name>A0A7R9LD25_9ACAR</name>
<keyword evidence="1" id="KW-0813">Transport</keyword>
<evidence type="ECO:0000313" key="5">
    <source>
        <dbReference type="Proteomes" id="UP000728032"/>
    </source>
</evidence>
<dbReference type="InterPro" id="IPR051120">
    <property type="entry name" value="ABC_AA/LPS_Transport"/>
</dbReference>
<evidence type="ECO:0000256" key="2">
    <source>
        <dbReference type="ARBA" id="ARBA00022741"/>
    </source>
</evidence>
<dbReference type="AlphaFoldDB" id="A0A7R9LD25"/>
<evidence type="ECO:0000313" key="4">
    <source>
        <dbReference type="EMBL" id="CAD7638091.1"/>
    </source>
</evidence>
<evidence type="ECO:0000256" key="3">
    <source>
        <dbReference type="ARBA" id="ARBA00022840"/>
    </source>
</evidence>
<dbReference type="Gene3D" id="3.40.50.300">
    <property type="entry name" value="P-loop containing nucleotide triphosphate hydrolases"/>
    <property type="match status" value="1"/>
</dbReference>
<dbReference type="PANTHER" id="PTHR45772:SF10">
    <property type="entry name" value="LIPOPOLYSACCHARIDE EXPORT SYSTEM ATP-BINDING PROTEIN LPTB"/>
    <property type="match status" value="1"/>
</dbReference>
<sequence length="144" mass="16555">MIKKLLSKKLKYYYKNSQFCILKTFLQWDYLGEKDVAGIDPLAISDIKNLIVHLRDRNIGILITDHNVRDTLDIVDRAYVIYDGKVLLEGTPSEIAANNQKKVTMYKEMAERFKAHAWKACSRATVSGVRIPFSPPFYMGLLNI</sequence>
<protein>
    <submittedName>
        <fullName evidence="4">Uncharacterized protein</fullName>
    </submittedName>
</protein>
<organism evidence="4">
    <name type="scientific">Oppiella nova</name>
    <dbReference type="NCBI Taxonomy" id="334625"/>
    <lineage>
        <taxon>Eukaryota</taxon>
        <taxon>Metazoa</taxon>
        <taxon>Ecdysozoa</taxon>
        <taxon>Arthropoda</taxon>
        <taxon>Chelicerata</taxon>
        <taxon>Arachnida</taxon>
        <taxon>Acari</taxon>
        <taxon>Acariformes</taxon>
        <taxon>Sarcoptiformes</taxon>
        <taxon>Oribatida</taxon>
        <taxon>Brachypylina</taxon>
        <taxon>Oppioidea</taxon>
        <taxon>Oppiidae</taxon>
        <taxon>Oppiella</taxon>
    </lineage>
</organism>
<dbReference type="InterPro" id="IPR027417">
    <property type="entry name" value="P-loop_NTPase"/>
</dbReference>
<dbReference type="EMBL" id="OC914998">
    <property type="protein sequence ID" value="CAD7638091.1"/>
    <property type="molecule type" value="Genomic_DNA"/>
</dbReference>
<gene>
    <name evidence="4" type="ORF">ONB1V03_LOCUS1205</name>
</gene>
<evidence type="ECO:0000256" key="1">
    <source>
        <dbReference type="ARBA" id="ARBA00022448"/>
    </source>
</evidence>
<dbReference type="SUPFAM" id="SSF52540">
    <property type="entry name" value="P-loop containing nucleoside triphosphate hydrolases"/>
    <property type="match status" value="1"/>
</dbReference>
<dbReference type="GO" id="GO:0005524">
    <property type="term" value="F:ATP binding"/>
    <property type="evidence" value="ECO:0007669"/>
    <property type="project" value="UniProtKB-KW"/>
</dbReference>
<accession>A0A7R9LD25</accession>
<keyword evidence="5" id="KW-1185">Reference proteome</keyword>